<feature type="domain" description="Acyl-CoA dehydrogenase C-terminal" evidence="4">
    <location>
        <begin position="237"/>
        <end position="369"/>
    </location>
</feature>
<dbReference type="PIRSF" id="PIRSF016578">
    <property type="entry name" value="HsaA"/>
    <property type="match status" value="1"/>
</dbReference>
<dbReference type="InterPro" id="IPR013786">
    <property type="entry name" value="AcylCoA_DH/ox_N"/>
</dbReference>
<feature type="domain" description="Acyl-CoA dehydrogenase/oxidase N-terminal" evidence="3">
    <location>
        <begin position="24"/>
        <end position="94"/>
    </location>
</feature>
<sequence length="391" mass="42427">MPNEIPSRRELVDRAAELVPLLQKNALRGEENRRLPDETLDALTESGLLNLRVPTRYGGYESDMRTVVDVIAELGRGDGSTAWVMSVYAISTWMAGLFPDEVQDEIFAEPGVRVSGILSPTATAVPTEGGVVLNGKWSFNSGALHSSWNTNAAVLITPEGPQPIMVALPMADLEIIDDWHTAGLRGSGSVTTVARDLFVPEPRVLPMGPVLQGQHRSRANADSPIFRAPFMATACATVSAPAVGLARAAKESFFERLPGRKISYTTYENQAEAPVTHLQVAEAITRIDEAEFHARRAADLVDTNAYGAKPWSLEERARVRLDLGAVCLRAKEAVDILNTASGGSSVFTTVPIQRIQRDVQTLNLHAILHPNTNLELYGRVACGLEPNTLYV</sequence>
<dbReference type="InterPro" id="IPR009100">
    <property type="entry name" value="AcylCoA_DH/oxidase_NM_dom_sf"/>
</dbReference>
<dbReference type="InterPro" id="IPR013107">
    <property type="entry name" value="Acyl-CoA_DH_C"/>
</dbReference>
<dbReference type="InterPro" id="IPR037069">
    <property type="entry name" value="AcylCoA_DH/ox_N_sf"/>
</dbReference>
<gene>
    <name evidence="5" type="ORF">QWM81_01730</name>
</gene>
<dbReference type="PANTHER" id="PTHR48083:SF19">
    <property type="entry name" value="FLAVIN-DEPENDENT MONOOXYGENASE, OXYGENASE SUBUNIT HSAA"/>
    <property type="match status" value="1"/>
</dbReference>
<evidence type="ECO:0000313" key="6">
    <source>
        <dbReference type="Proteomes" id="UP001174050"/>
    </source>
</evidence>
<comment type="caution">
    <text evidence="5">The sequence shown here is derived from an EMBL/GenBank/DDBJ whole genome shotgun (WGS) entry which is preliminary data.</text>
</comment>
<evidence type="ECO:0000313" key="5">
    <source>
        <dbReference type="EMBL" id="MDN3292782.1"/>
    </source>
</evidence>
<dbReference type="SUPFAM" id="SSF47203">
    <property type="entry name" value="Acyl-CoA dehydrogenase C-terminal domain-like"/>
    <property type="match status" value="1"/>
</dbReference>
<reference evidence="5" key="1">
    <citation type="submission" date="2023-06" db="EMBL/GenBank/DDBJ databases">
        <title>WGS-Sequencing of Streptomyces ficellus isolate 21 collected from sand in Gara Djebilet Iron Mine in Algeria.</title>
        <authorList>
            <person name="Zegers G.P."/>
            <person name="Gomez A."/>
            <person name="Gueddou A."/>
            <person name="Zahara A.F."/>
            <person name="Worth M."/>
            <person name="Sevigny J.L."/>
            <person name="Tisa L."/>
        </authorList>
    </citation>
    <scope>NUCLEOTIDE SEQUENCE</scope>
    <source>
        <strain evidence="5">AS11</strain>
    </source>
</reference>
<dbReference type="InterPro" id="IPR050741">
    <property type="entry name" value="Acyl-CoA_dehydrogenase"/>
</dbReference>
<proteinExistence type="inferred from homology"/>
<dbReference type="Gene3D" id="1.10.540.10">
    <property type="entry name" value="Acyl-CoA dehydrogenase/oxidase, N-terminal domain"/>
    <property type="match status" value="1"/>
</dbReference>
<dbReference type="PANTHER" id="PTHR48083">
    <property type="entry name" value="MEDIUM-CHAIN SPECIFIC ACYL-COA DEHYDROGENASE, MITOCHONDRIAL-RELATED"/>
    <property type="match status" value="1"/>
</dbReference>
<dbReference type="InterPro" id="IPR036250">
    <property type="entry name" value="AcylCo_DH-like_C"/>
</dbReference>
<keyword evidence="1" id="KW-0560">Oxidoreductase</keyword>
<dbReference type="Proteomes" id="UP001174050">
    <property type="component" value="Unassembled WGS sequence"/>
</dbReference>
<comment type="similarity">
    <text evidence="2">Belongs to the HpaH/HsaA monooxygenase family.</text>
</comment>
<dbReference type="Gene3D" id="2.40.110.10">
    <property type="entry name" value="Butyryl-CoA Dehydrogenase, subunit A, domain 2"/>
    <property type="match status" value="1"/>
</dbReference>
<dbReference type="Gene3D" id="1.20.140.10">
    <property type="entry name" value="Butyryl-CoA Dehydrogenase, subunit A, domain 3"/>
    <property type="match status" value="1"/>
</dbReference>
<evidence type="ECO:0000259" key="4">
    <source>
        <dbReference type="Pfam" id="PF08028"/>
    </source>
</evidence>
<keyword evidence="6" id="KW-1185">Reference proteome</keyword>
<evidence type="ECO:0000256" key="2">
    <source>
        <dbReference type="ARBA" id="ARBA00049661"/>
    </source>
</evidence>
<evidence type="ECO:0000256" key="1">
    <source>
        <dbReference type="ARBA" id="ARBA00023002"/>
    </source>
</evidence>
<accession>A0ABT7Z0J9</accession>
<protein>
    <submittedName>
        <fullName evidence="5">Acyl-CoA dehydrogenase family protein</fullName>
    </submittedName>
</protein>
<dbReference type="Pfam" id="PF02771">
    <property type="entry name" value="Acyl-CoA_dh_N"/>
    <property type="match status" value="1"/>
</dbReference>
<dbReference type="SUPFAM" id="SSF56645">
    <property type="entry name" value="Acyl-CoA dehydrogenase NM domain-like"/>
    <property type="match status" value="1"/>
</dbReference>
<name>A0ABT7Z0J9_9ACTN</name>
<dbReference type="EMBL" id="JAUEPL010000002">
    <property type="protein sequence ID" value="MDN3292782.1"/>
    <property type="molecule type" value="Genomic_DNA"/>
</dbReference>
<dbReference type="InterPro" id="IPR046373">
    <property type="entry name" value="Acyl-CoA_Oxase/DH_mid-dom_sf"/>
</dbReference>
<evidence type="ECO:0000259" key="3">
    <source>
        <dbReference type="Pfam" id="PF02771"/>
    </source>
</evidence>
<organism evidence="5 6">
    <name type="scientific">Streptomyces ficellus</name>
    <dbReference type="NCBI Taxonomy" id="1977088"/>
    <lineage>
        <taxon>Bacteria</taxon>
        <taxon>Bacillati</taxon>
        <taxon>Actinomycetota</taxon>
        <taxon>Actinomycetes</taxon>
        <taxon>Kitasatosporales</taxon>
        <taxon>Streptomycetaceae</taxon>
        <taxon>Streptomyces</taxon>
    </lineage>
</organism>
<dbReference type="Pfam" id="PF08028">
    <property type="entry name" value="Acyl-CoA_dh_2"/>
    <property type="match status" value="1"/>
</dbReference>
<dbReference type="RefSeq" id="WP_290109586.1">
    <property type="nucleotide sequence ID" value="NZ_JAUEPL010000002.1"/>
</dbReference>